<keyword evidence="2 4" id="KW-0238">DNA-binding</keyword>
<feature type="region of interest" description="Disordered" evidence="5">
    <location>
        <begin position="1"/>
        <end position="26"/>
    </location>
</feature>
<dbReference type="Pfam" id="PF00440">
    <property type="entry name" value="TetR_N"/>
    <property type="match status" value="1"/>
</dbReference>
<dbReference type="InterPro" id="IPR009057">
    <property type="entry name" value="Homeodomain-like_sf"/>
</dbReference>
<dbReference type="Gene3D" id="1.10.357.10">
    <property type="entry name" value="Tetracycline Repressor, domain 2"/>
    <property type="match status" value="1"/>
</dbReference>
<dbReference type="AlphaFoldDB" id="A0A387BPA1"/>
<dbReference type="GO" id="GO:0000976">
    <property type="term" value="F:transcription cis-regulatory region binding"/>
    <property type="evidence" value="ECO:0007669"/>
    <property type="project" value="TreeGrafter"/>
</dbReference>
<evidence type="ECO:0000313" key="8">
    <source>
        <dbReference type="Proteomes" id="UP000275069"/>
    </source>
</evidence>
<organism evidence="7 8">
    <name type="scientific">Gryllotalpicola protaetiae</name>
    <dbReference type="NCBI Taxonomy" id="2419771"/>
    <lineage>
        <taxon>Bacteria</taxon>
        <taxon>Bacillati</taxon>
        <taxon>Actinomycetota</taxon>
        <taxon>Actinomycetes</taxon>
        <taxon>Micrococcales</taxon>
        <taxon>Microbacteriaceae</taxon>
        <taxon>Gryllotalpicola</taxon>
    </lineage>
</organism>
<dbReference type="SUPFAM" id="SSF46689">
    <property type="entry name" value="Homeodomain-like"/>
    <property type="match status" value="1"/>
</dbReference>
<keyword evidence="3" id="KW-0804">Transcription</keyword>
<dbReference type="OrthoDB" id="3193022at2"/>
<evidence type="ECO:0000256" key="2">
    <source>
        <dbReference type="ARBA" id="ARBA00023125"/>
    </source>
</evidence>
<gene>
    <name evidence="7" type="ORF">D7I44_04375</name>
</gene>
<evidence type="ECO:0000256" key="4">
    <source>
        <dbReference type="PROSITE-ProRule" id="PRU00335"/>
    </source>
</evidence>
<keyword evidence="8" id="KW-1185">Reference proteome</keyword>
<proteinExistence type="predicted"/>
<keyword evidence="1" id="KW-0805">Transcription regulation</keyword>
<sequence>MSKPEALKKLVPRSGARNDDRTGHDLPPFASIHDNCQELYRTLVALSIGQVSRNSDFLGVGWRIMDARSRRSRSALIDAVYRLCVEKGIDHLTVTDVAAEAGVSRDTFYRHSADPVELLCAALQEELTDSVSAYLAMPVIGDDEDSVFLAPAAAVMDHMRNHTAIYRQAPGSKSGARLTAIIEAAARQVIETHLDNHPEIVPDALQPMTDVVRQMSLAYASSGATAAFFSWINGDDLTDVRHYAQVVLLSGPEWWLGLPEPVAVPHPREAHS</sequence>
<evidence type="ECO:0000256" key="1">
    <source>
        <dbReference type="ARBA" id="ARBA00023015"/>
    </source>
</evidence>
<dbReference type="EMBL" id="CP032624">
    <property type="protein sequence ID" value="AYG02830.1"/>
    <property type="molecule type" value="Genomic_DNA"/>
</dbReference>
<evidence type="ECO:0000256" key="3">
    <source>
        <dbReference type="ARBA" id="ARBA00023163"/>
    </source>
</evidence>
<dbReference type="PROSITE" id="PS50977">
    <property type="entry name" value="HTH_TETR_2"/>
    <property type="match status" value="1"/>
</dbReference>
<dbReference type="InterPro" id="IPR001647">
    <property type="entry name" value="HTH_TetR"/>
</dbReference>
<evidence type="ECO:0000313" key="7">
    <source>
        <dbReference type="EMBL" id="AYG02830.1"/>
    </source>
</evidence>
<name>A0A387BPA1_9MICO</name>
<feature type="domain" description="HTH tetR-type" evidence="6">
    <location>
        <begin position="70"/>
        <end position="130"/>
    </location>
</feature>
<reference evidence="7 8" key="1">
    <citation type="submission" date="2018-09" db="EMBL/GenBank/DDBJ databases">
        <title>Genome sequencing of strain 2DFW10M-5.</title>
        <authorList>
            <person name="Heo J."/>
            <person name="Kim S.-J."/>
            <person name="Kwon S.-W."/>
        </authorList>
    </citation>
    <scope>NUCLEOTIDE SEQUENCE [LARGE SCALE GENOMIC DNA]</scope>
    <source>
        <strain evidence="7 8">2DFW10M-5</strain>
    </source>
</reference>
<feature type="DNA-binding region" description="H-T-H motif" evidence="4">
    <location>
        <begin position="93"/>
        <end position="112"/>
    </location>
</feature>
<accession>A0A387BPA1</accession>
<dbReference type="InterPro" id="IPR050109">
    <property type="entry name" value="HTH-type_TetR-like_transc_reg"/>
</dbReference>
<evidence type="ECO:0000256" key="5">
    <source>
        <dbReference type="SAM" id="MobiDB-lite"/>
    </source>
</evidence>
<dbReference type="PANTHER" id="PTHR30055">
    <property type="entry name" value="HTH-TYPE TRANSCRIPTIONAL REGULATOR RUTR"/>
    <property type="match status" value="1"/>
</dbReference>
<dbReference type="KEGG" id="gry:D7I44_04375"/>
<protein>
    <submittedName>
        <fullName evidence="7">TetR/AcrR family transcriptional regulator</fullName>
    </submittedName>
</protein>
<dbReference type="PANTHER" id="PTHR30055:SF234">
    <property type="entry name" value="HTH-TYPE TRANSCRIPTIONAL REGULATOR BETI"/>
    <property type="match status" value="1"/>
</dbReference>
<dbReference type="Proteomes" id="UP000275069">
    <property type="component" value="Chromosome"/>
</dbReference>
<dbReference type="GO" id="GO:0003700">
    <property type="term" value="F:DNA-binding transcription factor activity"/>
    <property type="evidence" value="ECO:0007669"/>
    <property type="project" value="TreeGrafter"/>
</dbReference>
<evidence type="ECO:0000259" key="6">
    <source>
        <dbReference type="PROSITE" id="PS50977"/>
    </source>
</evidence>